<evidence type="ECO:0000313" key="1">
    <source>
        <dbReference type="EMBL" id="MFB9529031.1"/>
    </source>
</evidence>
<dbReference type="Proteomes" id="UP001589646">
    <property type="component" value="Unassembled WGS sequence"/>
</dbReference>
<comment type="caution">
    <text evidence="1">The sequence shown here is derived from an EMBL/GenBank/DDBJ whole genome shotgun (WGS) entry which is preliminary data.</text>
</comment>
<evidence type="ECO:0008006" key="3">
    <source>
        <dbReference type="Google" id="ProtNLM"/>
    </source>
</evidence>
<dbReference type="RefSeq" id="WP_346128973.1">
    <property type="nucleotide sequence ID" value="NZ_BAAAXC010000015.1"/>
</dbReference>
<dbReference type="EMBL" id="JBHMCE010000006">
    <property type="protein sequence ID" value="MFB9529031.1"/>
    <property type="molecule type" value="Genomic_DNA"/>
</dbReference>
<organism evidence="1 2">
    <name type="scientific">Nonomuraea roseola</name>
    <dbReference type="NCBI Taxonomy" id="46179"/>
    <lineage>
        <taxon>Bacteria</taxon>
        <taxon>Bacillati</taxon>
        <taxon>Actinomycetota</taxon>
        <taxon>Actinomycetes</taxon>
        <taxon>Streptosporangiales</taxon>
        <taxon>Streptosporangiaceae</taxon>
        <taxon>Nonomuraea</taxon>
    </lineage>
</organism>
<gene>
    <name evidence="1" type="ORF">ACFFRN_20670</name>
</gene>
<accession>A0ABV5Q0M2</accession>
<protein>
    <recommendedName>
        <fullName evidence="3">Phage head morphogenesis domain-containing protein</fullName>
    </recommendedName>
</protein>
<keyword evidence="2" id="KW-1185">Reference proteome</keyword>
<sequence length="244" mass="27530">MTLVADLDQARRAQSRTRQQLRSNLVRTVLAMWRGLGSWDRKDIPRFAPRAARLVRAGQLQEARLTLGYLDRVSRIRTGRPSPTVRLDRVPGRANGIDLQDVYTRPFVWTWTEMGQGKPMADAVDLAAYRLQRSVETDLELVGRNTAHTVIEADRRVIGYKRVLSDKPNHCDLCVLASTNTYKRGDLMPIHPACGCTVEPLYLDGSNAEASIDRRIEEAYERAARNTRIAVSDHGEYGPYLQAA</sequence>
<proteinExistence type="predicted"/>
<name>A0ABV5Q0M2_9ACTN</name>
<evidence type="ECO:0000313" key="2">
    <source>
        <dbReference type="Proteomes" id="UP001589646"/>
    </source>
</evidence>
<reference evidence="1 2" key="1">
    <citation type="submission" date="2024-09" db="EMBL/GenBank/DDBJ databases">
        <authorList>
            <person name="Sun Q."/>
            <person name="Mori K."/>
        </authorList>
    </citation>
    <scope>NUCLEOTIDE SEQUENCE [LARGE SCALE GENOMIC DNA]</scope>
    <source>
        <strain evidence="1 2">JCM 3323</strain>
    </source>
</reference>